<dbReference type="Proteomes" id="UP001321520">
    <property type="component" value="Chromosome"/>
</dbReference>
<dbReference type="InterPro" id="IPR032808">
    <property type="entry name" value="DoxX"/>
</dbReference>
<evidence type="ECO:0000313" key="8">
    <source>
        <dbReference type="EMBL" id="WKD50528.1"/>
    </source>
</evidence>
<comment type="subcellular location">
    <subcellularLocation>
        <location evidence="1">Cell membrane</location>
        <topology evidence="1">Multi-pass membrane protein</topology>
    </subcellularLocation>
</comment>
<evidence type="ECO:0000256" key="3">
    <source>
        <dbReference type="ARBA" id="ARBA00022475"/>
    </source>
</evidence>
<dbReference type="RefSeq" id="WP_301416903.1">
    <property type="nucleotide sequence ID" value="NZ_CP098023.1"/>
</dbReference>
<proteinExistence type="inferred from homology"/>
<feature type="transmembrane region" description="Helical" evidence="7">
    <location>
        <begin position="80"/>
        <end position="104"/>
    </location>
</feature>
<evidence type="ECO:0000256" key="2">
    <source>
        <dbReference type="ARBA" id="ARBA00006679"/>
    </source>
</evidence>
<organism evidence="8 9">
    <name type="scientific">Microbulbifer spongiae</name>
    <dbReference type="NCBI Taxonomy" id="2944933"/>
    <lineage>
        <taxon>Bacteria</taxon>
        <taxon>Pseudomonadati</taxon>
        <taxon>Pseudomonadota</taxon>
        <taxon>Gammaproteobacteria</taxon>
        <taxon>Cellvibrionales</taxon>
        <taxon>Microbulbiferaceae</taxon>
        <taxon>Microbulbifer</taxon>
    </lineage>
</organism>
<evidence type="ECO:0000256" key="1">
    <source>
        <dbReference type="ARBA" id="ARBA00004651"/>
    </source>
</evidence>
<dbReference type="EMBL" id="CP098023">
    <property type="protein sequence ID" value="WKD50528.1"/>
    <property type="molecule type" value="Genomic_DNA"/>
</dbReference>
<dbReference type="PANTHER" id="PTHR33452:SF1">
    <property type="entry name" value="INNER MEMBRANE PROTEIN YPHA-RELATED"/>
    <property type="match status" value="1"/>
</dbReference>
<reference evidence="8 9" key="1">
    <citation type="submission" date="2022-05" db="EMBL/GenBank/DDBJ databases">
        <title>Microbulbifer sp. nov., isolated from sponge.</title>
        <authorList>
            <person name="Gao L."/>
        </authorList>
    </citation>
    <scope>NUCLEOTIDE SEQUENCE [LARGE SCALE GENOMIC DNA]</scope>
    <source>
        <strain evidence="8 9">MI-G</strain>
    </source>
</reference>
<evidence type="ECO:0000256" key="5">
    <source>
        <dbReference type="ARBA" id="ARBA00022989"/>
    </source>
</evidence>
<feature type="transmembrane region" description="Helical" evidence="7">
    <location>
        <begin position="21"/>
        <end position="40"/>
    </location>
</feature>
<keyword evidence="9" id="KW-1185">Reference proteome</keyword>
<dbReference type="PANTHER" id="PTHR33452">
    <property type="entry name" value="OXIDOREDUCTASE CATD-RELATED"/>
    <property type="match status" value="1"/>
</dbReference>
<keyword evidence="3" id="KW-1003">Cell membrane</keyword>
<protein>
    <submittedName>
        <fullName evidence="8">DoxX family protein</fullName>
    </submittedName>
</protein>
<dbReference type="InterPro" id="IPR051907">
    <property type="entry name" value="DoxX-like_oxidoreductase"/>
</dbReference>
<name>A0ABY9EBX7_9GAMM</name>
<keyword evidence="6 7" id="KW-0472">Membrane</keyword>
<feature type="transmembrane region" description="Helical" evidence="7">
    <location>
        <begin position="52"/>
        <end position="73"/>
    </location>
</feature>
<evidence type="ECO:0000256" key="7">
    <source>
        <dbReference type="SAM" id="Phobius"/>
    </source>
</evidence>
<keyword evidence="4 7" id="KW-0812">Transmembrane</keyword>
<feature type="transmembrane region" description="Helical" evidence="7">
    <location>
        <begin position="124"/>
        <end position="142"/>
    </location>
</feature>
<accession>A0ABY9EBX7</accession>
<dbReference type="Pfam" id="PF07681">
    <property type="entry name" value="DoxX"/>
    <property type="match status" value="1"/>
</dbReference>
<gene>
    <name evidence="8" type="ORF">M8T91_03605</name>
</gene>
<evidence type="ECO:0000313" key="9">
    <source>
        <dbReference type="Proteomes" id="UP001321520"/>
    </source>
</evidence>
<sequence length="164" mass="18498">MFTQSFPFIKKLLVGNRSWEWLPILVARVSLGLFFSVSGYNKLFMPERHADLINLMSEIGMPFPELMALFLACVEFFGGLLLIVGLLSTLVAIVLTIAMIVAIATVEIEHVIPKGIGPLDWMSWFLYLPQVLYIILFVWLMTTGPGRYSLDYLIANKLGINNNN</sequence>
<evidence type="ECO:0000256" key="4">
    <source>
        <dbReference type="ARBA" id="ARBA00022692"/>
    </source>
</evidence>
<comment type="similarity">
    <text evidence="2">Belongs to the DoxX family.</text>
</comment>
<keyword evidence="5 7" id="KW-1133">Transmembrane helix</keyword>
<evidence type="ECO:0000256" key="6">
    <source>
        <dbReference type="ARBA" id="ARBA00023136"/>
    </source>
</evidence>